<dbReference type="STRING" id="1754190.A0A1Y2A6S3"/>
<accession>A0A1Y2A6S3</accession>
<dbReference type="EMBL" id="MCOG01000324">
    <property type="protein sequence ID" value="ORY17735.1"/>
    <property type="molecule type" value="Genomic_DNA"/>
</dbReference>
<sequence>MKKKITSQKVFSPKFDLIFKKLFIENGGSQYKYLIDLLNTIYNYDKKEKNGLRIRHIEFIKNMDPGVTNKFVLSGTNSLPSPVNTNKNNDKYFKTYNIFNGFSDPKLKENKPFSLDCVCYVSKKNLDHPSLELVSLSHSFILHMELRDRTEYNSLDIINYVNSQIKFQQIFYFQQNMYDLVSPQTPTSPSLSKRSFVKKIPNIRSLFFLKNQEVNAYPCFYHINPVVFDNSLQNGSINKESSSIQYFESSTINDLTTIVQLSKINDENVNIKDQSLIDWLKFINIGNNKGVLITEKSTININSFQDTTVRELASYLLDISNNNSITNKLLSTNSILHNMKVIEEKAKIESILRMLLVLTEDGLMSLDKAKNKAIKMYPSFADFIEDLTEKELHHRKSILDNNNLDSNFESDNESEDEWEIIKEDNNNNNMSNNNKIKGDNNNNNNNNNDNNNNDEKNEEENKFKRSSSFKLVFDSIRSSFSSNKVTKDDEEEKKKDNETDSNVEEEEVEMNPFKW</sequence>
<feature type="compositionally biased region" description="Basic and acidic residues" evidence="1">
    <location>
        <begin position="453"/>
        <end position="463"/>
    </location>
</feature>
<keyword evidence="3" id="KW-1185">Reference proteome</keyword>
<evidence type="ECO:0000256" key="1">
    <source>
        <dbReference type="SAM" id="MobiDB-lite"/>
    </source>
</evidence>
<comment type="caution">
    <text evidence="2">The sequence shown here is derived from an EMBL/GenBank/DDBJ whole genome shotgun (WGS) entry which is preliminary data.</text>
</comment>
<dbReference type="Proteomes" id="UP000193920">
    <property type="component" value="Unassembled WGS sequence"/>
</dbReference>
<dbReference type="OrthoDB" id="10483974at2759"/>
<name>A0A1Y2A6S3_9FUNG</name>
<protein>
    <submittedName>
        <fullName evidence="2">Uncharacterized protein</fullName>
    </submittedName>
</protein>
<feature type="compositionally biased region" description="Low complexity" evidence="1">
    <location>
        <begin position="426"/>
        <end position="451"/>
    </location>
</feature>
<evidence type="ECO:0000313" key="2">
    <source>
        <dbReference type="EMBL" id="ORY17735.1"/>
    </source>
</evidence>
<feature type="compositionally biased region" description="Acidic residues" evidence="1">
    <location>
        <begin position="499"/>
        <end position="509"/>
    </location>
</feature>
<feature type="region of interest" description="Disordered" evidence="1">
    <location>
        <begin position="480"/>
        <end position="515"/>
    </location>
</feature>
<feature type="region of interest" description="Disordered" evidence="1">
    <location>
        <begin position="422"/>
        <end position="464"/>
    </location>
</feature>
<organism evidence="2 3">
    <name type="scientific">Neocallimastix californiae</name>
    <dbReference type="NCBI Taxonomy" id="1754190"/>
    <lineage>
        <taxon>Eukaryota</taxon>
        <taxon>Fungi</taxon>
        <taxon>Fungi incertae sedis</taxon>
        <taxon>Chytridiomycota</taxon>
        <taxon>Chytridiomycota incertae sedis</taxon>
        <taxon>Neocallimastigomycetes</taxon>
        <taxon>Neocallimastigales</taxon>
        <taxon>Neocallimastigaceae</taxon>
        <taxon>Neocallimastix</taxon>
    </lineage>
</organism>
<proteinExistence type="predicted"/>
<reference evidence="2 3" key="1">
    <citation type="submission" date="2016-08" db="EMBL/GenBank/DDBJ databases">
        <title>A Parts List for Fungal Cellulosomes Revealed by Comparative Genomics.</title>
        <authorList>
            <consortium name="DOE Joint Genome Institute"/>
            <person name="Haitjema C.H."/>
            <person name="Gilmore S.P."/>
            <person name="Henske J.K."/>
            <person name="Solomon K.V."/>
            <person name="De Groot R."/>
            <person name="Kuo A."/>
            <person name="Mondo S.J."/>
            <person name="Salamov A.A."/>
            <person name="Labutti K."/>
            <person name="Zhao Z."/>
            <person name="Chiniquy J."/>
            <person name="Barry K."/>
            <person name="Brewer H.M."/>
            <person name="Purvine S.O."/>
            <person name="Wright A.T."/>
            <person name="Boxma B."/>
            <person name="Van Alen T."/>
            <person name="Hackstein J.H."/>
            <person name="Baker S.E."/>
            <person name="Grigoriev I.V."/>
            <person name="O'Malley M.A."/>
        </authorList>
    </citation>
    <scope>NUCLEOTIDE SEQUENCE [LARGE SCALE GENOMIC DNA]</scope>
    <source>
        <strain evidence="2 3">G1</strain>
    </source>
</reference>
<evidence type="ECO:0000313" key="3">
    <source>
        <dbReference type="Proteomes" id="UP000193920"/>
    </source>
</evidence>
<dbReference type="AlphaFoldDB" id="A0A1Y2A6S3"/>
<gene>
    <name evidence="2" type="ORF">LY90DRAFT_169271</name>
</gene>